<evidence type="ECO:0000256" key="1">
    <source>
        <dbReference type="ARBA" id="ARBA00022741"/>
    </source>
</evidence>
<dbReference type="AlphaFoldDB" id="A0A317XGG5"/>
<dbReference type="GO" id="GO:0005739">
    <property type="term" value="C:mitochondrion"/>
    <property type="evidence" value="ECO:0007669"/>
    <property type="project" value="TreeGrafter"/>
</dbReference>
<evidence type="ECO:0000313" key="6">
    <source>
        <dbReference type="Proteomes" id="UP000246740"/>
    </source>
</evidence>
<evidence type="ECO:0000313" key="5">
    <source>
        <dbReference type="EMBL" id="PWY97444.1"/>
    </source>
</evidence>
<gene>
    <name evidence="5" type="ORF">BCV70DRAFT_148445</name>
</gene>
<dbReference type="OrthoDB" id="269151at2759"/>
<evidence type="ECO:0000256" key="3">
    <source>
        <dbReference type="SAM" id="MobiDB-lite"/>
    </source>
</evidence>
<feature type="compositionally biased region" description="Low complexity" evidence="3">
    <location>
        <begin position="82"/>
        <end position="96"/>
    </location>
</feature>
<evidence type="ECO:0000259" key="4">
    <source>
        <dbReference type="Pfam" id="PF01926"/>
    </source>
</evidence>
<dbReference type="GO" id="GO:0003924">
    <property type="term" value="F:GTPase activity"/>
    <property type="evidence" value="ECO:0007669"/>
    <property type="project" value="TreeGrafter"/>
</dbReference>
<accession>A0A317XGG5</accession>
<dbReference type="FunCoup" id="A0A317XGG5">
    <property type="interactions" value="337"/>
</dbReference>
<dbReference type="GO" id="GO:0032543">
    <property type="term" value="P:mitochondrial translation"/>
    <property type="evidence" value="ECO:0007669"/>
    <property type="project" value="TreeGrafter"/>
</dbReference>
<dbReference type="PANTHER" id="PTHR45782">
    <property type="entry name" value="MITOCHONDRIAL RIBOSOME-ASSOCIATED GTPASE 1"/>
    <property type="match status" value="1"/>
</dbReference>
<keyword evidence="6" id="KW-1185">Reference proteome</keyword>
<dbReference type="PANTHER" id="PTHR45782:SF4">
    <property type="entry name" value="MITOCHONDRIAL RIBOSOME-ASSOCIATED GTPASE 1"/>
    <property type="match status" value="1"/>
</dbReference>
<evidence type="ECO:0000256" key="2">
    <source>
        <dbReference type="ARBA" id="ARBA00023134"/>
    </source>
</evidence>
<feature type="region of interest" description="Disordered" evidence="3">
    <location>
        <begin position="72"/>
        <end position="96"/>
    </location>
</feature>
<sequence>FVARQEFPLPSTTPSWYAGHMARAIRSMPYLLARYPPPLVIEARDARLPLTSINPIFETLLKKAPTANDGLLDTDTADSTKDTAASDSSSSNAVINSTAHDPMTWKGRRLVVYLKRDLIDPEVEKAVTQSLLEIDPNQTVLFVDTRSDTDVKKVLHWVTKQARKLANAAEDAPPKAVKTEKQERRAKKGLSGAFRHTPTPEEGVRLLILGMPNVGKSSLLNALRRVGTGKGKAASTAPHPGHTRKLTGTVRISKAGPSKPEPETARSGAAGSGSRSSRSARQREHEDNEDKEQDSFVLASSSPSSDSQEGMEEDLGEGSGPEVQQKGKRKEPPIYVYDTPGVMVPFLGHGAGGAERGVKLAITAGIKDSLFDVQLLADYLLYSLNLRPLSSSSPSPPSPPGESLTVSRPSYVANLPLPSEYLEQVQDAAGRTNEIGELLWYLAAKAPGSLKKGNVRDLDLAAQFMLQHWRVGKLDRNTELDLNTTDPDEIRSLVRAFFARNPTSPTLLRDVLNAPTDPLDHSNDPFATAAAAAAAAATTSSTESKHQAKKAQHKRDVAARRQKLMQKGIRVATKKSSS</sequence>
<dbReference type="STRING" id="1882483.A0A317XGG5"/>
<dbReference type="Proteomes" id="UP000246740">
    <property type="component" value="Unassembled WGS sequence"/>
</dbReference>
<feature type="region of interest" description="Disordered" evidence="3">
    <location>
        <begin position="166"/>
        <end position="198"/>
    </location>
</feature>
<reference evidence="5 6" key="1">
    <citation type="journal article" date="2018" name="Mol. Biol. Evol.">
        <title>Broad Genomic Sampling Reveals a Smut Pathogenic Ancestry of the Fungal Clade Ustilaginomycotina.</title>
        <authorList>
            <person name="Kijpornyongpan T."/>
            <person name="Mondo S.J."/>
            <person name="Barry K."/>
            <person name="Sandor L."/>
            <person name="Lee J."/>
            <person name="Lipzen A."/>
            <person name="Pangilinan J."/>
            <person name="LaButti K."/>
            <person name="Hainaut M."/>
            <person name="Henrissat B."/>
            <person name="Grigoriev I.V."/>
            <person name="Spatafora J.W."/>
            <person name="Aime M.C."/>
        </authorList>
    </citation>
    <scope>NUCLEOTIDE SEQUENCE [LARGE SCALE GENOMIC DNA]</scope>
    <source>
        <strain evidence="5 6">MCA 3645</strain>
    </source>
</reference>
<feature type="domain" description="G" evidence="4">
    <location>
        <begin position="206"/>
        <end position="247"/>
    </location>
</feature>
<organism evidence="5 6">
    <name type="scientific">Testicularia cyperi</name>
    <dbReference type="NCBI Taxonomy" id="1882483"/>
    <lineage>
        <taxon>Eukaryota</taxon>
        <taxon>Fungi</taxon>
        <taxon>Dikarya</taxon>
        <taxon>Basidiomycota</taxon>
        <taxon>Ustilaginomycotina</taxon>
        <taxon>Ustilaginomycetes</taxon>
        <taxon>Ustilaginales</taxon>
        <taxon>Anthracoideaceae</taxon>
        <taxon>Testicularia</taxon>
    </lineage>
</organism>
<feature type="non-terminal residue" evidence="5">
    <location>
        <position position="1"/>
    </location>
</feature>
<dbReference type="InterPro" id="IPR006073">
    <property type="entry name" value="GTP-bd"/>
</dbReference>
<dbReference type="GO" id="GO:0005525">
    <property type="term" value="F:GTP binding"/>
    <property type="evidence" value="ECO:0007669"/>
    <property type="project" value="UniProtKB-KW"/>
</dbReference>
<feature type="compositionally biased region" description="Low complexity" evidence="3">
    <location>
        <begin position="265"/>
        <end position="279"/>
    </location>
</feature>
<dbReference type="EMBL" id="KZ819208">
    <property type="protein sequence ID" value="PWY97444.1"/>
    <property type="molecule type" value="Genomic_DNA"/>
</dbReference>
<keyword evidence="1" id="KW-0547">Nucleotide-binding</keyword>
<dbReference type="Gene3D" id="3.40.50.300">
    <property type="entry name" value="P-loop containing nucleotide triphosphate hydrolases"/>
    <property type="match status" value="1"/>
</dbReference>
<protein>
    <recommendedName>
        <fullName evidence="4">G domain-containing protein</fullName>
    </recommendedName>
</protein>
<feature type="non-terminal residue" evidence="5">
    <location>
        <position position="578"/>
    </location>
</feature>
<feature type="region of interest" description="Disordered" evidence="3">
    <location>
        <begin position="230"/>
        <end position="334"/>
    </location>
</feature>
<proteinExistence type="predicted"/>
<dbReference type="Pfam" id="PF01926">
    <property type="entry name" value="MMR_HSR1"/>
    <property type="match status" value="1"/>
</dbReference>
<keyword evidence="2" id="KW-0342">GTP-binding</keyword>
<dbReference type="SUPFAM" id="SSF52540">
    <property type="entry name" value="P-loop containing nucleoside triphosphate hydrolases"/>
    <property type="match status" value="1"/>
</dbReference>
<dbReference type="InterPro" id="IPR027417">
    <property type="entry name" value="P-loop_NTPase"/>
</dbReference>
<name>A0A317XGG5_9BASI</name>
<dbReference type="InParanoid" id="A0A317XGG5"/>
<feature type="compositionally biased region" description="Polar residues" evidence="3">
    <location>
        <begin position="298"/>
        <end position="308"/>
    </location>
</feature>
<feature type="region of interest" description="Disordered" evidence="3">
    <location>
        <begin position="537"/>
        <end position="578"/>
    </location>
</feature>